<name>A0ABR5M6A8_9PSED</name>
<dbReference type="CDD" id="cd14744">
    <property type="entry name" value="PAAR_CT_2"/>
    <property type="match status" value="1"/>
</dbReference>
<dbReference type="RefSeq" id="WP_059397557.1">
    <property type="nucleotide sequence ID" value="NZ_LHOY01000024.1"/>
</dbReference>
<dbReference type="Pfam" id="PF06958">
    <property type="entry name" value="Pyocin_S"/>
    <property type="match status" value="1"/>
</dbReference>
<dbReference type="SUPFAM" id="SSF69369">
    <property type="entry name" value="Cloacin translocation domain"/>
    <property type="match status" value="1"/>
</dbReference>
<evidence type="ECO:0000256" key="1">
    <source>
        <dbReference type="ARBA" id="ARBA00022529"/>
    </source>
</evidence>
<dbReference type="InterPro" id="IPR036302">
    <property type="entry name" value="Pyosin/cloacin_T_dom_sf"/>
</dbReference>
<dbReference type="Pfam" id="PF05488">
    <property type="entry name" value="PAAR_motif"/>
    <property type="match status" value="1"/>
</dbReference>
<dbReference type="InterPro" id="IPR016128">
    <property type="entry name" value="Pyosin/cloacin_T_dom"/>
</dbReference>
<evidence type="ECO:0000256" key="2">
    <source>
        <dbReference type="ARBA" id="ARBA00023022"/>
    </source>
</evidence>
<keyword evidence="1" id="KW-0929">Antimicrobial</keyword>
<evidence type="ECO:0000256" key="3">
    <source>
        <dbReference type="ARBA" id="ARBA00023048"/>
    </source>
</evidence>
<sequence>MRRYNITTGSTTTAGGKVTSGCERTSFNGELISREGDRVACPTCGTEGFIALTGPHLHEEWNGKQAALEGDLCICKCDPPPELIANQSSKCQEFGPQPQRVTPVVMRPTASASAPANYAAPVASNRAADACVFAKSCVSVPAGSTAAGTAPENAKNFGTTALMASTGTTGAVGRVAGTLGSDLGTWAVRGLAGASSALNLVLLAFWPRDIGDSTLYTSEQLEGMRLASTRVRFQFRQDESGELSVYGLHTQPGSGADRVPVAQARWNEDHSAMVAVLDGISITWTPNQGPVVSVPSPYPGTPERLDNVFVHPIAVGQDSAISHYPGRDAENITWQDTIISFPADSGVPPLYLVFAKPAVRPLEVDIYGAFSGRSRRGLHVDHMPSQAAIRRYLKNVSIAFMDYEINELLMRVASIAIPAHIHQKYSETYGGRNNKVKQHFDAADLRAAVDSNFDVIRPYMIEEGFTQKSLEEARAKMHKINQEQGWY</sequence>
<keyword evidence="3" id="KW-0078">Bacteriocin</keyword>
<keyword evidence="6" id="KW-1185">Reference proteome</keyword>
<accession>A0ABR5M6A8</accession>
<keyword evidence="2" id="KW-0044">Antibiotic</keyword>
<protein>
    <submittedName>
        <fullName evidence="5">Pyocin</fullName>
    </submittedName>
</protein>
<evidence type="ECO:0000313" key="6">
    <source>
        <dbReference type="Proteomes" id="UP000037820"/>
    </source>
</evidence>
<organism evidence="5 6">
    <name type="scientific">Pseudomonas libanensis</name>
    <dbReference type="NCBI Taxonomy" id="75588"/>
    <lineage>
        <taxon>Bacteria</taxon>
        <taxon>Pseudomonadati</taxon>
        <taxon>Pseudomonadota</taxon>
        <taxon>Gammaproteobacteria</taxon>
        <taxon>Pseudomonadales</taxon>
        <taxon>Pseudomonadaceae</taxon>
        <taxon>Pseudomonas</taxon>
    </lineage>
</organism>
<dbReference type="InterPro" id="IPR008727">
    <property type="entry name" value="PAAR_motif"/>
</dbReference>
<reference evidence="5 6" key="1">
    <citation type="submission" date="2015-07" db="EMBL/GenBank/DDBJ databases">
        <title>Whole genome sequencing of endophytes isolated from poison ivy (Toxicodendron radicans).</title>
        <authorList>
            <person name="Tran P.N."/>
            <person name="Lee Y.P."/>
            <person name="Gan H.M."/>
            <person name="Savka M.A."/>
        </authorList>
    </citation>
    <scope>NUCLEOTIDE SEQUENCE [LARGE SCALE GENOMIC DNA]</scope>
    <source>
        <strain evidence="5 6">RIT-PI-g</strain>
    </source>
</reference>
<comment type="caution">
    <text evidence="5">The sequence shown here is derived from an EMBL/GenBank/DDBJ whole genome shotgun (WGS) entry which is preliminary data.</text>
</comment>
<evidence type="ECO:0000313" key="5">
    <source>
        <dbReference type="EMBL" id="KPG74350.1"/>
    </source>
</evidence>
<gene>
    <name evidence="5" type="ORF">AEQ48_14450</name>
</gene>
<dbReference type="EMBL" id="LHOY01000024">
    <property type="protein sequence ID" value="KPG74350.1"/>
    <property type="molecule type" value="Genomic_DNA"/>
</dbReference>
<feature type="domain" description="Pyosin/cloacin translocation" evidence="4">
    <location>
        <begin position="218"/>
        <end position="353"/>
    </location>
</feature>
<proteinExistence type="predicted"/>
<evidence type="ECO:0000259" key="4">
    <source>
        <dbReference type="Pfam" id="PF06958"/>
    </source>
</evidence>
<dbReference type="Proteomes" id="UP000037820">
    <property type="component" value="Unassembled WGS sequence"/>
</dbReference>